<evidence type="ECO:0000313" key="2">
    <source>
        <dbReference type="Proteomes" id="UP000190367"/>
    </source>
</evidence>
<organism evidence="1 2">
    <name type="scientific">Chitinophaga eiseniae</name>
    <dbReference type="NCBI Taxonomy" id="634771"/>
    <lineage>
        <taxon>Bacteria</taxon>
        <taxon>Pseudomonadati</taxon>
        <taxon>Bacteroidota</taxon>
        <taxon>Chitinophagia</taxon>
        <taxon>Chitinophagales</taxon>
        <taxon>Chitinophagaceae</taxon>
        <taxon>Chitinophaga</taxon>
    </lineage>
</organism>
<sequence>MPYGDKIKTENGKITIEEPILEWMFNWSKAPDGSPAFISSTNFDMQ</sequence>
<keyword evidence="2" id="KW-1185">Reference proteome</keyword>
<dbReference type="AlphaFoldDB" id="A0A1T4U5U3"/>
<name>A0A1T4U5U3_9BACT</name>
<accession>A0A1T4U5U3</accession>
<proteinExistence type="predicted"/>
<evidence type="ECO:0000313" key="1">
    <source>
        <dbReference type="EMBL" id="SKA47891.1"/>
    </source>
</evidence>
<reference evidence="2" key="1">
    <citation type="submission" date="2017-02" db="EMBL/GenBank/DDBJ databases">
        <authorList>
            <person name="Varghese N."/>
            <person name="Submissions S."/>
        </authorList>
    </citation>
    <scope>NUCLEOTIDE SEQUENCE [LARGE SCALE GENOMIC DNA]</scope>
    <source>
        <strain evidence="2">DSM 22224</strain>
    </source>
</reference>
<protein>
    <submittedName>
        <fullName evidence="1">Uncharacterized protein</fullName>
    </submittedName>
</protein>
<dbReference type="Proteomes" id="UP000190367">
    <property type="component" value="Unassembled WGS sequence"/>
</dbReference>
<dbReference type="EMBL" id="FUWZ01000009">
    <property type="protein sequence ID" value="SKA47891.1"/>
    <property type="molecule type" value="Genomic_DNA"/>
</dbReference>
<gene>
    <name evidence="1" type="ORF">SAMN04488128_10971</name>
</gene>